<evidence type="ECO:0000256" key="3">
    <source>
        <dbReference type="ARBA" id="ARBA00023027"/>
    </source>
</evidence>
<evidence type="ECO:0000313" key="6">
    <source>
        <dbReference type="EMBL" id="EPR35085.1"/>
    </source>
</evidence>
<protein>
    <submittedName>
        <fullName evidence="6">Short-chain dehydrogenase/reductase SDR</fullName>
    </submittedName>
</protein>
<dbReference type="InterPro" id="IPR020904">
    <property type="entry name" value="Sc_DH/Rdtase_CS"/>
</dbReference>
<keyword evidence="3" id="KW-0520">NAD</keyword>
<dbReference type="PROSITE" id="PS00061">
    <property type="entry name" value="ADH_SHORT"/>
    <property type="match status" value="1"/>
</dbReference>
<dbReference type="EMBL" id="ATHI01000005">
    <property type="protein sequence ID" value="EPR35085.1"/>
    <property type="molecule type" value="Genomic_DNA"/>
</dbReference>
<dbReference type="SMART" id="SM00822">
    <property type="entry name" value="PKS_KR"/>
    <property type="match status" value="1"/>
</dbReference>
<feature type="region of interest" description="Disordered" evidence="4">
    <location>
        <begin position="199"/>
        <end position="218"/>
    </location>
</feature>
<feature type="domain" description="Ketoreductase" evidence="5">
    <location>
        <begin position="11"/>
        <end position="191"/>
    </location>
</feature>
<name>S7TER4_9BACT</name>
<dbReference type="Gene3D" id="3.40.50.720">
    <property type="entry name" value="NAD(P)-binding Rossmann-like Domain"/>
    <property type="match status" value="1"/>
</dbReference>
<sequence>MSGTGGEWSGKGVVVTGGAQGIGHAVTRAFCQAGAFVALWDADETALAWAGEELSVVGRVLPVRCDVSSEEEISRAACKTLDAFGNVAALVCNAGIMQRSPIGETSLTQWNRVIGVNLTGAWLCVRALVEPLRAASGAVVTIASTRAFQSEPDTEAYAASKGGLTALTHSLAVSLGPEVRVNCIAPGWVDVSRLGKPGGRVPETLRPEDHAQHPAGRVGRPEDVAELALFLCSGKAGFMTGETVVLDGGMTRRMLYLE</sequence>
<keyword evidence="7" id="KW-1185">Reference proteome</keyword>
<dbReference type="GO" id="GO:0016491">
    <property type="term" value="F:oxidoreductase activity"/>
    <property type="evidence" value="ECO:0007669"/>
    <property type="project" value="UniProtKB-KW"/>
</dbReference>
<dbReference type="STRING" id="1121439.dsat_2448"/>
<evidence type="ECO:0000256" key="1">
    <source>
        <dbReference type="ARBA" id="ARBA00006484"/>
    </source>
</evidence>
<dbReference type="PATRIC" id="fig|1121439.3.peg.842"/>
<evidence type="ECO:0000256" key="4">
    <source>
        <dbReference type="SAM" id="MobiDB-lite"/>
    </source>
</evidence>
<organism evidence="6 7">
    <name type="scientific">Alkalidesulfovibrio alkalitolerans DSM 16529</name>
    <dbReference type="NCBI Taxonomy" id="1121439"/>
    <lineage>
        <taxon>Bacteria</taxon>
        <taxon>Pseudomonadati</taxon>
        <taxon>Thermodesulfobacteriota</taxon>
        <taxon>Desulfovibrionia</taxon>
        <taxon>Desulfovibrionales</taxon>
        <taxon>Desulfovibrionaceae</taxon>
        <taxon>Alkalidesulfovibrio</taxon>
    </lineage>
</organism>
<dbReference type="Proteomes" id="UP000014975">
    <property type="component" value="Unassembled WGS sequence"/>
</dbReference>
<dbReference type="FunFam" id="3.40.50.720:FF:000084">
    <property type="entry name" value="Short-chain dehydrogenase reductase"/>
    <property type="match status" value="1"/>
</dbReference>
<dbReference type="Pfam" id="PF13561">
    <property type="entry name" value="adh_short_C2"/>
    <property type="match status" value="1"/>
</dbReference>
<comment type="similarity">
    <text evidence="1">Belongs to the short-chain dehydrogenases/reductases (SDR) family.</text>
</comment>
<evidence type="ECO:0000256" key="2">
    <source>
        <dbReference type="ARBA" id="ARBA00023002"/>
    </source>
</evidence>
<feature type="compositionally biased region" description="Basic and acidic residues" evidence="4">
    <location>
        <begin position="203"/>
        <end position="212"/>
    </location>
</feature>
<comment type="caution">
    <text evidence="6">The sequence shown here is derived from an EMBL/GenBank/DDBJ whole genome shotgun (WGS) entry which is preliminary data.</text>
</comment>
<accession>S7TER4</accession>
<dbReference type="PANTHER" id="PTHR24321">
    <property type="entry name" value="DEHYDROGENASES, SHORT CHAIN"/>
    <property type="match status" value="1"/>
</dbReference>
<dbReference type="PRINTS" id="PR00081">
    <property type="entry name" value="GDHRDH"/>
</dbReference>
<dbReference type="PANTHER" id="PTHR24321:SF8">
    <property type="entry name" value="ESTRADIOL 17-BETA-DEHYDROGENASE 8-RELATED"/>
    <property type="match status" value="1"/>
</dbReference>
<evidence type="ECO:0000313" key="7">
    <source>
        <dbReference type="Proteomes" id="UP000014975"/>
    </source>
</evidence>
<dbReference type="SUPFAM" id="SSF51735">
    <property type="entry name" value="NAD(P)-binding Rossmann-fold domains"/>
    <property type="match status" value="1"/>
</dbReference>
<gene>
    <name evidence="6" type="ORF">dsat_2448</name>
</gene>
<dbReference type="InterPro" id="IPR002347">
    <property type="entry name" value="SDR_fam"/>
</dbReference>
<keyword evidence="2" id="KW-0560">Oxidoreductase</keyword>
<dbReference type="RefSeq" id="WP_020886334.1">
    <property type="nucleotide sequence ID" value="NZ_ATHI01000005.1"/>
</dbReference>
<evidence type="ECO:0000259" key="5">
    <source>
        <dbReference type="SMART" id="SM00822"/>
    </source>
</evidence>
<dbReference type="eggNOG" id="COG1028">
    <property type="taxonomic scope" value="Bacteria"/>
</dbReference>
<dbReference type="AlphaFoldDB" id="S7TER4"/>
<dbReference type="PRINTS" id="PR00080">
    <property type="entry name" value="SDRFAMILY"/>
</dbReference>
<dbReference type="InterPro" id="IPR036291">
    <property type="entry name" value="NAD(P)-bd_dom_sf"/>
</dbReference>
<reference evidence="6 7" key="1">
    <citation type="journal article" date="2013" name="Genome Announc.">
        <title>Draft genome sequences for three mercury-methylating, sulfate-reducing bacteria.</title>
        <authorList>
            <person name="Brown S.D."/>
            <person name="Hurt R.A.Jr."/>
            <person name="Gilmour C.C."/>
            <person name="Elias D.A."/>
        </authorList>
    </citation>
    <scope>NUCLEOTIDE SEQUENCE [LARGE SCALE GENOMIC DNA]</scope>
    <source>
        <strain evidence="6 7">DSM 16529</strain>
    </source>
</reference>
<dbReference type="InterPro" id="IPR057326">
    <property type="entry name" value="KR_dom"/>
</dbReference>
<dbReference type="OrthoDB" id="5290448at2"/>
<proteinExistence type="inferred from homology"/>